<dbReference type="GO" id="GO:0006355">
    <property type="term" value="P:regulation of DNA-templated transcription"/>
    <property type="evidence" value="ECO:0007669"/>
    <property type="project" value="UniProtKB-UniRule"/>
</dbReference>
<keyword evidence="1" id="KW-0479">Metal-binding</keyword>
<accession>A0A9Q0QAM2</accession>
<dbReference type="AlphaFoldDB" id="A0A9Q0QAM2"/>
<feature type="region of interest" description="Disordered" evidence="2">
    <location>
        <begin position="182"/>
        <end position="208"/>
    </location>
</feature>
<gene>
    <name evidence="3" type="ORF">OIU85_028884</name>
</gene>
<proteinExistence type="inferred from homology"/>
<dbReference type="PANTHER" id="PTHR31669:SF42">
    <property type="entry name" value="PROTEIN FAR1-RELATED SEQUENCE 4"/>
    <property type="match status" value="1"/>
</dbReference>
<comment type="function">
    <text evidence="1">Putative transcription activator involved in regulating light control of development.</text>
</comment>
<comment type="caution">
    <text evidence="3">The sequence shown here is derived from an EMBL/GenBank/DDBJ whole genome shotgun (WGS) entry which is preliminary data.</text>
</comment>
<name>A0A9Q0QAM2_SALVM</name>
<dbReference type="InterPro" id="IPR031052">
    <property type="entry name" value="FHY3/FAR1"/>
</dbReference>
<dbReference type="Proteomes" id="UP001151529">
    <property type="component" value="Chromosome 3"/>
</dbReference>
<keyword evidence="1" id="KW-0539">Nucleus</keyword>
<keyword evidence="1" id="KW-0862">Zinc</keyword>
<reference evidence="3" key="1">
    <citation type="submission" date="2022-11" db="EMBL/GenBank/DDBJ databases">
        <authorList>
            <person name="Hyden B.L."/>
            <person name="Feng K."/>
            <person name="Yates T."/>
            <person name="Jawdy S."/>
            <person name="Smart L.B."/>
            <person name="Muchero W."/>
        </authorList>
    </citation>
    <scope>NUCLEOTIDE SEQUENCE</scope>
    <source>
        <tissue evidence="3">Shoot tip</tissue>
    </source>
</reference>
<organism evidence="3 4">
    <name type="scientific">Salix viminalis</name>
    <name type="common">Common osier</name>
    <name type="synonym">Basket willow</name>
    <dbReference type="NCBI Taxonomy" id="40686"/>
    <lineage>
        <taxon>Eukaryota</taxon>
        <taxon>Viridiplantae</taxon>
        <taxon>Streptophyta</taxon>
        <taxon>Embryophyta</taxon>
        <taxon>Tracheophyta</taxon>
        <taxon>Spermatophyta</taxon>
        <taxon>Magnoliopsida</taxon>
        <taxon>eudicotyledons</taxon>
        <taxon>Gunneridae</taxon>
        <taxon>Pentapetalae</taxon>
        <taxon>rosids</taxon>
        <taxon>fabids</taxon>
        <taxon>Malpighiales</taxon>
        <taxon>Salicaceae</taxon>
        <taxon>Saliceae</taxon>
        <taxon>Salix</taxon>
    </lineage>
</organism>
<dbReference type="PANTHER" id="PTHR31669">
    <property type="entry name" value="PROTEIN FAR1-RELATED SEQUENCE 10-RELATED"/>
    <property type="match status" value="1"/>
</dbReference>
<comment type="subcellular location">
    <subcellularLocation>
        <location evidence="1">Nucleus</location>
    </subcellularLocation>
</comment>
<evidence type="ECO:0000313" key="4">
    <source>
        <dbReference type="Proteomes" id="UP001151529"/>
    </source>
</evidence>
<keyword evidence="1" id="KW-0863">Zinc-finger</keyword>
<dbReference type="OrthoDB" id="742364at2759"/>
<comment type="similarity">
    <text evidence="1">Belongs to the FHY3/FAR1 family.</text>
</comment>
<evidence type="ECO:0000256" key="1">
    <source>
        <dbReference type="RuleBase" id="RU367018"/>
    </source>
</evidence>
<evidence type="ECO:0000313" key="3">
    <source>
        <dbReference type="EMBL" id="KAJ6702861.1"/>
    </source>
</evidence>
<evidence type="ECO:0000256" key="2">
    <source>
        <dbReference type="SAM" id="MobiDB-lite"/>
    </source>
</evidence>
<sequence>MLRSESLTSSYDKYVHAETSMREFIKQYKMILEDRYEEEAKADFDAWHETAELKSPSPFEKQMSLVYTHEIFRKFQVEVLGAAACHLKKESQDETTTTYTVKDFEDSQSYVVEWNESKSDIYCSCIPLVKRLDEVQSKVRRYNDLCRRAIILGSIEEENQYRNTSKERAPDLQVTGTDKVPRRAGAANTKERNHSSAVKKGKVTRSGDASVGAQEGFHLMGISDLGPTQPHNMMPAQLQNVVPTVFHNIMPTQFQNIASTHLHETRLPH</sequence>
<dbReference type="GO" id="GO:0008270">
    <property type="term" value="F:zinc ion binding"/>
    <property type="evidence" value="ECO:0007669"/>
    <property type="project" value="UniProtKB-UniRule"/>
</dbReference>
<reference evidence="3" key="2">
    <citation type="journal article" date="2023" name="Int. J. Mol. Sci.">
        <title>De Novo Assembly and Annotation of 11 Diverse Shrub Willow (Salix) Genomes Reveals Novel Gene Organization in Sex-Linked Regions.</title>
        <authorList>
            <person name="Hyden B."/>
            <person name="Feng K."/>
            <person name="Yates T.B."/>
            <person name="Jawdy S."/>
            <person name="Cereghino C."/>
            <person name="Smart L.B."/>
            <person name="Muchero W."/>
        </authorList>
    </citation>
    <scope>NUCLEOTIDE SEQUENCE [LARGE SCALE GENOMIC DNA]</scope>
    <source>
        <tissue evidence="3">Shoot tip</tissue>
    </source>
</reference>
<keyword evidence="4" id="KW-1185">Reference proteome</keyword>
<dbReference type="GO" id="GO:0005634">
    <property type="term" value="C:nucleus"/>
    <property type="evidence" value="ECO:0007669"/>
    <property type="project" value="UniProtKB-SubCell"/>
</dbReference>
<dbReference type="EMBL" id="JAPFFL010000009">
    <property type="protein sequence ID" value="KAJ6702861.1"/>
    <property type="molecule type" value="Genomic_DNA"/>
</dbReference>
<protein>
    <recommendedName>
        <fullName evidence="1">Protein FAR1-RELATED SEQUENCE</fullName>
    </recommendedName>
</protein>